<reference evidence="3" key="1">
    <citation type="submission" date="2014-03" db="EMBL/GenBank/DDBJ databases">
        <title>The Genome Sequence of Puccinia striiformis f. sp. tritici PST-78.</title>
        <authorList>
            <consortium name="The Broad Institute Genome Sequencing Platform"/>
            <person name="Cuomo C."/>
            <person name="Hulbert S."/>
            <person name="Chen X."/>
            <person name="Walker B."/>
            <person name="Young S.K."/>
            <person name="Zeng Q."/>
            <person name="Gargeya S."/>
            <person name="Fitzgerald M."/>
            <person name="Haas B."/>
            <person name="Abouelleil A."/>
            <person name="Alvarado L."/>
            <person name="Arachchi H.M."/>
            <person name="Berlin A.M."/>
            <person name="Chapman S.B."/>
            <person name="Goldberg J."/>
            <person name="Griggs A."/>
            <person name="Gujja S."/>
            <person name="Hansen M."/>
            <person name="Howarth C."/>
            <person name="Imamovic A."/>
            <person name="Larimer J."/>
            <person name="McCowan C."/>
            <person name="Montmayeur A."/>
            <person name="Murphy C."/>
            <person name="Neiman D."/>
            <person name="Pearson M."/>
            <person name="Priest M."/>
            <person name="Roberts A."/>
            <person name="Saif S."/>
            <person name="Shea T."/>
            <person name="Sisk P."/>
            <person name="Sykes S."/>
            <person name="Wortman J."/>
            <person name="Nusbaum C."/>
            <person name="Birren B."/>
        </authorList>
    </citation>
    <scope>NUCLEOTIDE SEQUENCE [LARGE SCALE GENOMIC DNA]</scope>
    <source>
        <strain evidence="3">race PST-78</strain>
    </source>
</reference>
<comment type="caution">
    <text evidence="2">The sequence shown here is derived from an EMBL/GenBank/DDBJ whole genome shotgun (WGS) entry which is preliminary data.</text>
</comment>
<sequence>MQSSIFFVLCTLLLIQSAYSVFVCTDPSKPFAKQGICLRKINFAQDPNNKDLPPLGNNDFLVIDATYLSPDHWTCANLQIAHAPVTGRYCCDFVPRRDPNVPEALYQTRHRSPLLHSGMKRDGEKSHNKP</sequence>
<evidence type="ECO:0000313" key="3">
    <source>
        <dbReference type="Proteomes" id="UP000054564"/>
    </source>
</evidence>
<protein>
    <submittedName>
        <fullName evidence="2">Uncharacterized protein</fullName>
    </submittedName>
</protein>
<dbReference type="EMBL" id="AJIL01000244">
    <property type="protein sequence ID" value="KNE90661.1"/>
    <property type="molecule type" value="Genomic_DNA"/>
</dbReference>
<feature type="signal peptide" evidence="1">
    <location>
        <begin position="1"/>
        <end position="20"/>
    </location>
</feature>
<name>A0A0L0UUP6_9BASI</name>
<organism evidence="2 3">
    <name type="scientific">Puccinia striiformis f. sp. tritici PST-78</name>
    <dbReference type="NCBI Taxonomy" id="1165861"/>
    <lineage>
        <taxon>Eukaryota</taxon>
        <taxon>Fungi</taxon>
        <taxon>Dikarya</taxon>
        <taxon>Basidiomycota</taxon>
        <taxon>Pucciniomycotina</taxon>
        <taxon>Pucciniomycetes</taxon>
        <taxon>Pucciniales</taxon>
        <taxon>Pucciniaceae</taxon>
        <taxon>Puccinia</taxon>
    </lineage>
</organism>
<dbReference type="OrthoDB" id="2495554at2759"/>
<proteinExistence type="predicted"/>
<gene>
    <name evidence="2" type="ORF">PSTG_15922</name>
</gene>
<dbReference type="Proteomes" id="UP000054564">
    <property type="component" value="Unassembled WGS sequence"/>
</dbReference>
<accession>A0A0L0UUP6</accession>
<dbReference type="AlphaFoldDB" id="A0A0L0UUP6"/>
<feature type="chain" id="PRO_5005549012" evidence="1">
    <location>
        <begin position="21"/>
        <end position="130"/>
    </location>
</feature>
<keyword evidence="1" id="KW-0732">Signal</keyword>
<keyword evidence="3" id="KW-1185">Reference proteome</keyword>
<evidence type="ECO:0000313" key="2">
    <source>
        <dbReference type="EMBL" id="KNE90661.1"/>
    </source>
</evidence>
<evidence type="ECO:0000256" key="1">
    <source>
        <dbReference type="SAM" id="SignalP"/>
    </source>
</evidence>